<dbReference type="Proteomes" id="UP000198558">
    <property type="component" value="Unassembled WGS sequence"/>
</dbReference>
<evidence type="ECO:0000313" key="3">
    <source>
        <dbReference type="Proteomes" id="UP000198558"/>
    </source>
</evidence>
<dbReference type="AlphaFoldDB" id="A0A1I0DLG8"/>
<keyword evidence="1" id="KW-0472">Membrane</keyword>
<protein>
    <submittedName>
        <fullName evidence="2">Uncharacterized protein</fullName>
    </submittedName>
</protein>
<dbReference type="EMBL" id="FOIN01000006">
    <property type="protein sequence ID" value="SET33149.1"/>
    <property type="molecule type" value="Genomic_DNA"/>
</dbReference>
<dbReference type="RefSeq" id="WP_092352940.1">
    <property type="nucleotide sequence ID" value="NZ_CAJTPY010000122.1"/>
</dbReference>
<keyword evidence="1" id="KW-1133">Transmembrane helix</keyword>
<proteinExistence type="predicted"/>
<sequence>MTIKTKFGKNFVIFSVAIAIIIGMFGFSTKIYAKEFLNTEIINPVYNENGELIQFTVILKNASPELLEQLYKEVESRNINLMTTEMNKNGVVPLSVTGAGIIKFVQGACVVLAVLSGYGCTDVAHYIGLKLVDGWYMYNGKKYSGEWKVERGYIPGCEPRHSEGCFRTTYTKIG</sequence>
<evidence type="ECO:0000256" key="1">
    <source>
        <dbReference type="SAM" id="Phobius"/>
    </source>
</evidence>
<dbReference type="GeneID" id="78287933"/>
<organism evidence="2 3">
    <name type="scientific">Thomasclavelia cocleata</name>
    <dbReference type="NCBI Taxonomy" id="69824"/>
    <lineage>
        <taxon>Bacteria</taxon>
        <taxon>Bacillati</taxon>
        <taxon>Bacillota</taxon>
        <taxon>Erysipelotrichia</taxon>
        <taxon>Erysipelotrichales</taxon>
        <taxon>Coprobacillaceae</taxon>
        <taxon>Thomasclavelia</taxon>
    </lineage>
</organism>
<feature type="transmembrane region" description="Helical" evidence="1">
    <location>
        <begin position="12"/>
        <end position="33"/>
    </location>
</feature>
<accession>A0A1I0DLG8</accession>
<evidence type="ECO:0000313" key="2">
    <source>
        <dbReference type="EMBL" id="SET33149.1"/>
    </source>
</evidence>
<reference evidence="3" key="1">
    <citation type="submission" date="2016-10" db="EMBL/GenBank/DDBJ databases">
        <authorList>
            <person name="Varghese N."/>
            <person name="Submissions S."/>
        </authorList>
    </citation>
    <scope>NUCLEOTIDE SEQUENCE [LARGE SCALE GENOMIC DNA]</scope>
    <source>
        <strain evidence="3">DSM 1551</strain>
    </source>
</reference>
<name>A0A1I0DLG8_9FIRM</name>
<gene>
    <name evidence="2" type="ORF">SAMN04489758_10698</name>
</gene>
<dbReference type="OrthoDB" id="1654664at2"/>
<keyword evidence="1" id="KW-0812">Transmembrane</keyword>
<keyword evidence="3" id="KW-1185">Reference proteome</keyword>